<keyword evidence="9" id="KW-1185">Reference proteome</keyword>
<organism evidence="8 9">
    <name type="scientific">Paenibacillus apiarius</name>
    <dbReference type="NCBI Taxonomy" id="46240"/>
    <lineage>
        <taxon>Bacteria</taxon>
        <taxon>Bacillati</taxon>
        <taxon>Bacillota</taxon>
        <taxon>Bacilli</taxon>
        <taxon>Bacillales</taxon>
        <taxon>Paenibacillaceae</taxon>
        <taxon>Paenibacillus</taxon>
    </lineage>
</organism>
<dbReference type="GeneID" id="77002805"/>
<dbReference type="Proteomes" id="UP001207626">
    <property type="component" value="Unassembled WGS sequence"/>
</dbReference>
<evidence type="ECO:0000256" key="4">
    <source>
        <dbReference type="ARBA" id="ARBA00022692"/>
    </source>
</evidence>
<evidence type="ECO:0000256" key="1">
    <source>
        <dbReference type="ARBA" id="ARBA00004651"/>
    </source>
</evidence>
<evidence type="ECO:0000256" key="3">
    <source>
        <dbReference type="ARBA" id="ARBA00022475"/>
    </source>
</evidence>
<evidence type="ECO:0000256" key="7">
    <source>
        <dbReference type="SAM" id="Phobius"/>
    </source>
</evidence>
<proteinExistence type="inferred from homology"/>
<dbReference type="InterPro" id="IPR005171">
    <property type="entry name" value="Cyt_c_oxidase_su4_prok"/>
</dbReference>
<protein>
    <submittedName>
        <fullName evidence="8">Cytochrome C oxidase subunit IV family protein</fullName>
    </submittedName>
</protein>
<dbReference type="Pfam" id="PF03626">
    <property type="entry name" value="COX4_pro"/>
    <property type="match status" value="1"/>
</dbReference>
<dbReference type="PANTHER" id="PTHR36835:SF1">
    <property type="entry name" value="CYTOCHROME BO(3) UBIQUINOL OXIDASE SUBUNIT 4"/>
    <property type="match status" value="1"/>
</dbReference>
<name>A0ABT4DTI5_9BACL</name>
<evidence type="ECO:0000256" key="6">
    <source>
        <dbReference type="ARBA" id="ARBA00023136"/>
    </source>
</evidence>
<feature type="transmembrane region" description="Helical" evidence="7">
    <location>
        <begin position="51"/>
        <end position="71"/>
    </location>
</feature>
<keyword evidence="3" id="KW-1003">Cell membrane</keyword>
<evidence type="ECO:0000313" key="8">
    <source>
        <dbReference type="EMBL" id="MCY9519331.1"/>
    </source>
</evidence>
<evidence type="ECO:0000256" key="5">
    <source>
        <dbReference type="ARBA" id="ARBA00022989"/>
    </source>
</evidence>
<reference evidence="8 9" key="1">
    <citation type="submission" date="2022-05" db="EMBL/GenBank/DDBJ databases">
        <title>Genome Sequencing of Bee-Associated Microbes.</title>
        <authorList>
            <person name="Dunlap C."/>
        </authorList>
    </citation>
    <scope>NUCLEOTIDE SEQUENCE [LARGE SCALE GENOMIC DNA]</scope>
    <source>
        <strain evidence="8 9">NRRL NRS-1438</strain>
    </source>
</reference>
<sequence length="106" mass="12010">MTAHDMAPDNSKRRHKHEGKQKHIIAFIFSIVLTLIAFVAVGSVGEVNPTFTVILLLVMAVLQVVIQMAYWMHMKDKGHMLPIVFMIGGAIIAFTAIVMSVYWVWW</sequence>
<comment type="similarity">
    <text evidence="2">Belongs to the cytochrome c oxidase bacterial subunit 4 family.</text>
</comment>
<evidence type="ECO:0000256" key="2">
    <source>
        <dbReference type="ARBA" id="ARBA00008079"/>
    </source>
</evidence>
<dbReference type="EMBL" id="JAMDLW010000007">
    <property type="protein sequence ID" value="MCY9519331.1"/>
    <property type="molecule type" value="Genomic_DNA"/>
</dbReference>
<comment type="subcellular location">
    <subcellularLocation>
        <location evidence="1">Cell membrane</location>
        <topology evidence="1">Multi-pass membrane protein</topology>
    </subcellularLocation>
</comment>
<keyword evidence="5 7" id="KW-1133">Transmembrane helix</keyword>
<feature type="transmembrane region" description="Helical" evidence="7">
    <location>
        <begin position="83"/>
        <end position="105"/>
    </location>
</feature>
<dbReference type="PANTHER" id="PTHR36835">
    <property type="entry name" value="CYTOCHROME BO(3) UBIQUINOL OXIDASE SUBUNIT 4"/>
    <property type="match status" value="1"/>
</dbReference>
<dbReference type="InterPro" id="IPR050968">
    <property type="entry name" value="Cytochrome_c_oxidase_bac_sub4"/>
</dbReference>
<keyword evidence="6 7" id="KW-0472">Membrane</keyword>
<dbReference type="RefSeq" id="WP_087431773.1">
    <property type="nucleotide sequence ID" value="NZ_JAFFHZ010000001.1"/>
</dbReference>
<accession>A0ABT4DTI5</accession>
<feature type="transmembrane region" description="Helical" evidence="7">
    <location>
        <begin position="24"/>
        <end position="45"/>
    </location>
</feature>
<comment type="caution">
    <text evidence="8">The sequence shown here is derived from an EMBL/GenBank/DDBJ whole genome shotgun (WGS) entry which is preliminary data.</text>
</comment>
<evidence type="ECO:0000313" key="9">
    <source>
        <dbReference type="Proteomes" id="UP001207626"/>
    </source>
</evidence>
<gene>
    <name evidence="8" type="ORF">M5X09_06485</name>
</gene>
<keyword evidence="4 7" id="KW-0812">Transmembrane</keyword>